<feature type="chain" id="PRO_5046503544" evidence="1">
    <location>
        <begin position="27"/>
        <end position="200"/>
    </location>
</feature>
<comment type="caution">
    <text evidence="2">The sequence shown here is derived from an EMBL/GenBank/DDBJ whole genome shotgun (WGS) entry which is preliminary data.</text>
</comment>
<dbReference type="Gene3D" id="3.30.530.20">
    <property type="match status" value="1"/>
</dbReference>
<feature type="signal peptide" evidence="1">
    <location>
        <begin position="1"/>
        <end position="26"/>
    </location>
</feature>
<keyword evidence="1" id="KW-0732">Signal</keyword>
<dbReference type="Pfam" id="PF10604">
    <property type="entry name" value="Polyketide_cyc2"/>
    <property type="match status" value="1"/>
</dbReference>
<dbReference type="InterPro" id="IPR023393">
    <property type="entry name" value="START-like_dom_sf"/>
</dbReference>
<dbReference type="Proteomes" id="UP001519363">
    <property type="component" value="Unassembled WGS sequence"/>
</dbReference>
<gene>
    <name evidence="2" type="ORF">JOF53_000483</name>
</gene>
<sequence>MTKTRLALLPLAVVAATLGLAAPATAATPAPVLTCQGQGTDPAAKIRYSGEVTVNAPVHTVWRLMTDVNRWPTWQAPVLAAKRLDHGPLRPGSVFQWSTPAPETELNPATTLHITSTVHHVRRDNCLRWSGPAVGEGLRVDNGVHVWNFTPVRGGVRVRTEETWTGAQVEQNVPLATEFLGMGLRAWLGELKTAAERCDR</sequence>
<dbReference type="InterPro" id="IPR019587">
    <property type="entry name" value="Polyketide_cyclase/dehydratase"/>
</dbReference>
<dbReference type="RefSeq" id="WP_209706247.1">
    <property type="nucleotide sequence ID" value="NZ_JAGIOO010000001.1"/>
</dbReference>
<keyword evidence="3" id="KW-1185">Reference proteome</keyword>
<evidence type="ECO:0000313" key="2">
    <source>
        <dbReference type="EMBL" id="MBP2471611.1"/>
    </source>
</evidence>
<protein>
    <submittedName>
        <fullName evidence="2">Membrane protein</fullName>
    </submittedName>
</protein>
<name>A0ABS5A4Y3_9PSEU</name>
<dbReference type="SUPFAM" id="SSF55961">
    <property type="entry name" value="Bet v1-like"/>
    <property type="match status" value="1"/>
</dbReference>
<evidence type="ECO:0000313" key="3">
    <source>
        <dbReference type="Proteomes" id="UP001519363"/>
    </source>
</evidence>
<reference evidence="2 3" key="1">
    <citation type="submission" date="2021-03" db="EMBL/GenBank/DDBJ databases">
        <title>Sequencing the genomes of 1000 actinobacteria strains.</title>
        <authorList>
            <person name="Klenk H.-P."/>
        </authorList>
    </citation>
    <scope>NUCLEOTIDE SEQUENCE [LARGE SCALE GENOMIC DNA]</scope>
    <source>
        <strain evidence="2 3">DSM 44580</strain>
    </source>
</reference>
<organism evidence="2 3">
    <name type="scientific">Crossiella equi</name>
    <dbReference type="NCBI Taxonomy" id="130796"/>
    <lineage>
        <taxon>Bacteria</taxon>
        <taxon>Bacillati</taxon>
        <taxon>Actinomycetota</taxon>
        <taxon>Actinomycetes</taxon>
        <taxon>Pseudonocardiales</taxon>
        <taxon>Pseudonocardiaceae</taxon>
        <taxon>Crossiella</taxon>
    </lineage>
</organism>
<dbReference type="EMBL" id="JAGIOO010000001">
    <property type="protein sequence ID" value="MBP2471611.1"/>
    <property type="molecule type" value="Genomic_DNA"/>
</dbReference>
<proteinExistence type="predicted"/>
<accession>A0ABS5A4Y3</accession>
<evidence type="ECO:0000256" key="1">
    <source>
        <dbReference type="SAM" id="SignalP"/>
    </source>
</evidence>